<dbReference type="OrthoDB" id="10291368at2759"/>
<keyword evidence="3" id="KW-1185">Reference proteome</keyword>
<sequence length="392" mass="43042">MELTAIDISHINHQTVITCPPATSIQLVIRGRARFHIDAPSNGSGIGTITVTVEDSTVDSDDSDDSDPSPNFDDESEVDESSGSLTSSTRATTPSETDALGTDDPEGKTREEDDAPQPVSNGEEGCSDLLPTSISPETLLPDSGLDGIVSPGGDIDQLSYQPTPSRNPHAANQEEDLSCQYDLGAGASSSERNEGAEFAETFTASDEDYDVKMPVSSDEGDDVSARPVLDRGDPQKLVFPSGQYYEVGCLANTNVGAVHFGTRLEGERESSRTGKVAPLGEWPFPELVEPLKEMHSYHAIDRPVPVIKILVEVPNHLSECEAVPSDHEFVTWVDFFVAVHKEVIRQNDRLVAEGNREMKFFFLWTESLEWRGEEWWKIVFRSEAYPEPLTRR</sequence>
<gene>
    <name evidence="2" type="ORF">DFP72DRAFT_196763</name>
</gene>
<protein>
    <submittedName>
        <fullName evidence="2">Uncharacterized protein</fullName>
    </submittedName>
</protein>
<dbReference type="AlphaFoldDB" id="A0A8H6LTL3"/>
<evidence type="ECO:0000313" key="2">
    <source>
        <dbReference type="EMBL" id="KAF6742220.1"/>
    </source>
</evidence>
<dbReference type="EMBL" id="JACGCI010000193">
    <property type="protein sequence ID" value="KAF6742220.1"/>
    <property type="molecule type" value="Genomic_DNA"/>
</dbReference>
<name>A0A8H6LTL3_9AGAR</name>
<feature type="compositionally biased region" description="Acidic residues" evidence="1">
    <location>
        <begin position="56"/>
        <end position="80"/>
    </location>
</feature>
<reference evidence="2 3" key="1">
    <citation type="submission" date="2020-07" db="EMBL/GenBank/DDBJ databases">
        <title>Comparative genomics of pyrophilous fungi reveals a link between fire events and developmental genes.</title>
        <authorList>
            <consortium name="DOE Joint Genome Institute"/>
            <person name="Steindorff A.S."/>
            <person name="Carver A."/>
            <person name="Calhoun S."/>
            <person name="Stillman K."/>
            <person name="Liu H."/>
            <person name="Lipzen A."/>
            <person name="Pangilinan J."/>
            <person name="Labutti K."/>
            <person name="Bruns T.D."/>
            <person name="Grigoriev I.V."/>
        </authorList>
    </citation>
    <scope>NUCLEOTIDE SEQUENCE [LARGE SCALE GENOMIC DNA]</scope>
    <source>
        <strain evidence="2 3">CBS 144469</strain>
    </source>
</reference>
<dbReference type="Proteomes" id="UP000521943">
    <property type="component" value="Unassembled WGS sequence"/>
</dbReference>
<comment type="caution">
    <text evidence="2">The sequence shown here is derived from an EMBL/GenBank/DDBJ whole genome shotgun (WGS) entry which is preliminary data.</text>
</comment>
<proteinExistence type="predicted"/>
<evidence type="ECO:0000313" key="3">
    <source>
        <dbReference type="Proteomes" id="UP000521943"/>
    </source>
</evidence>
<accession>A0A8H6LTL3</accession>
<feature type="compositionally biased region" description="Polar residues" evidence="1">
    <location>
        <begin position="83"/>
        <end position="96"/>
    </location>
</feature>
<organism evidence="2 3">
    <name type="scientific">Ephemerocybe angulata</name>
    <dbReference type="NCBI Taxonomy" id="980116"/>
    <lineage>
        <taxon>Eukaryota</taxon>
        <taxon>Fungi</taxon>
        <taxon>Dikarya</taxon>
        <taxon>Basidiomycota</taxon>
        <taxon>Agaricomycotina</taxon>
        <taxon>Agaricomycetes</taxon>
        <taxon>Agaricomycetidae</taxon>
        <taxon>Agaricales</taxon>
        <taxon>Agaricineae</taxon>
        <taxon>Psathyrellaceae</taxon>
        <taxon>Ephemerocybe</taxon>
    </lineage>
</organism>
<evidence type="ECO:0000256" key="1">
    <source>
        <dbReference type="SAM" id="MobiDB-lite"/>
    </source>
</evidence>
<feature type="region of interest" description="Disordered" evidence="1">
    <location>
        <begin position="184"/>
        <end position="205"/>
    </location>
</feature>
<feature type="region of interest" description="Disordered" evidence="1">
    <location>
        <begin position="55"/>
        <end position="172"/>
    </location>
</feature>